<accession>A0A2V0PRP6</accession>
<keyword evidence="1" id="KW-0812">Transmembrane</keyword>
<proteinExistence type="predicted"/>
<reference evidence="2 3" key="1">
    <citation type="journal article" date="2018" name="Sci. Rep.">
        <title>Raphidocelis subcapitata (=Pseudokirchneriella subcapitata) provides an insight into genome evolution and environmental adaptations in the Sphaeropleales.</title>
        <authorList>
            <person name="Suzuki S."/>
            <person name="Yamaguchi H."/>
            <person name="Nakajima N."/>
            <person name="Kawachi M."/>
        </authorList>
    </citation>
    <scope>NUCLEOTIDE SEQUENCE [LARGE SCALE GENOMIC DNA]</scope>
    <source>
        <strain evidence="2 3">NIES-35</strain>
    </source>
</reference>
<dbReference type="AlphaFoldDB" id="A0A2V0PRP6"/>
<keyword evidence="1" id="KW-1133">Transmembrane helix</keyword>
<organism evidence="2 3">
    <name type="scientific">Raphidocelis subcapitata</name>
    <dbReference type="NCBI Taxonomy" id="307507"/>
    <lineage>
        <taxon>Eukaryota</taxon>
        <taxon>Viridiplantae</taxon>
        <taxon>Chlorophyta</taxon>
        <taxon>core chlorophytes</taxon>
        <taxon>Chlorophyceae</taxon>
        <taxon>CS clade</taxon>
        <taxon>Sphaeropleales</taxon>
        <taxon>Selenastraceae</taxon>
        <taxon>Raphidocelis</taxon>
    </lineage>
</organism>
<protein>
    <submittedName>
        <fullName evidence="2">Uncharacterized protein</fullName>
    </submittedName>
</protein>
<evidence type="ECO:0000313" key="2">
    <source>
        <dbReference type="EMBL" id="GBG00258.1"/>
    </source>
</evidence>
<evidence type="ECO:0000313" key="3">
    <source>
        <dbReference type="Proteomes" id="UP000247498"/>
    </source>
</evidence>
<comment type="caution">
    <text evidence="2">The sequence shown here is derived from an EMBL/GenBank/DDBJ whole genome shotgun (WGS) entry which is preliminary data.</text>
</comment>
<sequence length="91" mass="9778">MASLLWQLTAPSYYLTLASLALLQFSVLLSALSNFATHAARTPALEALAPVAKALLRTLEGTWGPAYKFQPSATQVTLVALMLAFIAEGRR</sequence>
<keyword evidence="1" id="KW-0472">Membrane</keyword>
<dbReference type="InParanoid" id="A0A2V0PRP6"/>
<name>A0A2V0PRP6_9CHLO</name>
<keyword evidence="3" id="KW-1185">Reference proteome</keyword>
<dbReference type="EMBL" id="BDRX01000204">
    <property type="protein sequence ID" value="GBG00258.1"/>
    <property type="molecule type" value="Genomic_DNA"/>
</dbReference>
<evidence type="ECO:0000256" key="1">
    <source>
        <dbReference type="SAM" id="Phobius"/>
    </source>
</evidence>
<dbReference type="Proteomes" id="UP000247498">
    <property type="component" value="Unassembled WGS sequence"/>
</dbReference>
<dbReference type="OrthoDB" id="10422373at2759"/>
<feature type="transmembrane region" description="Helical" evidence="1">
    <location>
        <begin position="12"/>
        <end position="32"/>
    </location>
</feature>
<gene>
    <name evidence="2" type="ORF">Rsub_12902</name>
</gene>